<gene>
    <name evidence="1" type="ORF">ACEZDG_28325</name>
</gene>
<keyword evidence="2" id="KW-1185">Reference proteome</keyword>
<sequence>MARETWAVSPPVFPTTGEVLPELDLPEPGEQRRWTVLLRWLLLVPQYIVLVFLGIAGFLVMVLGWFAALVLGRLPGPIAWFLGGCLVYQTRVYAYGMLLVDRYPPFGFSAPDHPVQVELHPTELNRLAVLFRIILLIPAAIVESLVTTGWYAISIVIWLVALVLGRLPVPLFEATAAVTRYAMRLSAYVVLLTPAYPKHLFGDPVPSLVPPRSASRPLILSGAAKALVLLFLLLGLLSTVFSSISRGNGDSSSVSAGQGVHLSRSAAAG</sequence>
<dbReference type="Pfam" id="PF14333">
    <property type="entry name" value="DUF4389"/>
    <property type="match status" value="2"/>
</dbReference>
<evidence type="ECO:0000313" key="1">
    <source>
        <dbReference type="EMBL" id="MFC1413180.1"/>
    </source>
</evidence>
<protein>
    <submittedName>
        <fullName evidence="1">DUF4389 domain-containing protein</fullName>
    </submittedName>
</protein>
<comment type="caution">
    <text evidence="1">The sequence shown here is derived from an EMBL/GenBank/DDBJ whole genome shotgun (WGS) entry which is preliminary data.</text>
</comment>
<reference evidence="1 2" key="1">
    <citation type="submission" date="2024-09" db="EMBL/GenBank/DDBJ databases">
        <authorList>
            <person name="Lee S.D."/>
        </authorList>
    </citation>
    <scope>NUCLEOTIDE SEQUENCE [LARGE SCALE GENOMIC DNA]</scope>
    <source>
        <strain evidence="1 2">N1-1</strain>
    </source>
</reference>
<dbReference type="InterPro" id="IPR025498">
    <property type="entry name" value="DUF4389"/>
</dbReference>
<dbReference type="EMBL" id="JBHEZX010000015">
    <property type="protein sequence ID" value="MFC1413180.1"/>
    <property type="molecule type" value="Genomic_DNA"/>
</dbReference>
<proteinExistence type="predicted"/>
<name>A0ABV6VHH9_9ACTN</name>
<organism evidence="1 2">
    <name type="scientific">Streptacidiphilus alkalitolerans</name>
    <dbReference type="NCBI Taxonomy" id="3342712"/>
    <lineage>
        <taxon>Bacteria</taxon>
        <taxon>Bacillati</taxon>
        <taxon>Actinomycetota</taxon>
        <taxon>Actinomycetes</taxon>
        <taxon>Kitasatosporales</taxon>
        <taxon>Streptomycetaceae</taxon>
        <taxon>Streptacidiphilus</taxon>
    </lineage>
</organism>
<accession>A0ABV6VHH9</accession>
<dbReference type="Proteomes" id="UP001592582">
    <property type="component" value="Unassembled WGS sequence"/>
</dbReference>
<evidence type="ECO:0000313" key="2">
    <source>
        <dbReference type="Proteomes" id="UP001592582"/>
    </source>
</evidence>